<dbReference type="AlphaFoldDB" id="A0ABD1W8Q1"/>
<comment type="caution">
    <text evidence="2">The sequence shown here is derived from an EMBL/GenBank/DDBJ whole genome shotgun (WGS) entry which is preliminary data.</text>
</comment>
<dbReference type="InterPro" id="IPR004252">
    <property type="entry name" value="Probable_transposase_24"/>
</dbReference>
<dbReference type="PANTHER" id="PTHR33144:SF45">
    <property type="entry name" value="TRANSPOSASE TNP1_EN_SPM-LIKE DOMAIN-CONTAINING PROTEIN"/>
    <property type="match status" value="1"/>
</dbReference>
<evidence type="ECO:0000313" key="2">
    <source>
        <dbReference type="EMBL" id="KAL2545942.1"/>
    </source>
</evidence>
<gene>
    <name evidence="2" type="ORF">Fot_15175</name>
</gene>
<dbReference type="Proteomes" id="UP001604277">
    <property type="component" value="Unassembled WGS sequence"/>
</dbReference>
<protein>
    <recommendedName>
        <fullName evidence="4">Transposase, Ptta/En/Spm, plant</fullName>
    </recommendedName>
</protein>
<keyword evidence="3" id="KW-1185">Reference proteome</keyword>
<reference evidence="3" key="1">
    <citation type="submission" date="2024-07" db="EMBL/GenBank/DDBJ databases">
        <title>Two chromosome-level genome assemblies of Korean endemic species Abeliophyllum distichum and Forsythia ovata (Oleaceae).</title>
        <authorList>
            <person name="Jang H."/>
        </authorList>
    </citation>
    <scope>NUCLEOTIDE SEQUENCE [LARGE SCALE GENOMIC DNA]</scope>
</reference>
<accession>A0ABD1W8Q1</accession>
<evidence type="ECO:0000313" key="3">
    <source>
        <dbReference type="Proteomes" id="UP001604277"/>
    </source>
</evidence>
<feature type="coiled-coil region" evidence="1">
    <location>
        <begin position="243"/>
        <end position="277"/>
    </location>
</feature>
<organism evidence="2 3">
    <name type="scientific">Forsythia ovata</name>
    <dbReference type="NCBI Taxonomy" id="205694"/>
    <lineage>
        <taxon>Eukaryota</taxon>
        <taxon>Viridiplantae</taxon>
        <taxon>Streptophyta</taxon>
        <taxon>Embryophyta</taxon>
        <taxon>Tracheophyta</taxon>
        <taxon>Spermatophyta</taxon>
        <taxon>Magnoliopsida</taxon>
        <taxon>eudicotyledons</taxon>
        <taxon>Gunneridae</taxon>
        <taxon>Pentapetalae</taxon>
        <taxon>asterids</taxon>
        <taxon>lamiids</taxon>
        <taxon>Lamiales</taxon>
        <taxon>Oleaceae</taxon>
        <taxon>Forsythieae</taxon>
        <taxon>Forsythia</taxon>
    </lineage>
</organism>
<keyword evidence="1" id="KW-0175">Coiled coil</keyword>
<evidence type="ECO:0008006" key="4">
    <source>
        <dbReference type="Google" id="ProtNLM"/>
    </source>
</evidence>
<evidence type="ECO:0000256" key="1">
    <source>
        <dbReference type="SAM" id="Coils"/>
    </source>
</evidence>
<dbReference type="Pfam" id="PF03004">
    <property type="entry name" value="Transposase_24"/>
    <property type="match status" value="1"/>
</dbReference>
<proteinExistence type="predicted"/>
<dbReference type="EMBL" id="JBFOLJ010000004">
    <property type="protein sequence ID" value="KAL2545942.1"/>
    <property type="molecule type" value="Genomic_DNA"/>
</dbReference>
<sequence>MVEEQEAAPRNVQGKAKLAFLGRTRVGKLSVSFQDGVAIGPNSTELSALAGRLGRDANLLPFHFLKWPLVDIEYKDRVMMEIKQHFDFSDECYKNVLKQLNAAWKDEKGDLKREYFTPFITREDRIANRPDKVSEDPWTVLVEYWENPKTHEKVGKNTLNRKRHKIMHTGGSKSFMKHAVEDQMKELADKASDEGSSMYSIGHDDIFTQVMGPDSRGRKRCFERATFLGELSNTTSNRDSAKVRNLKGKVVDVEEELKSTKEELKNMHQQCSDLKSTTNALQESLKATMDELEMMMGYFRLFLPDGVRKFPTLSSTKEFNFISQFCHIV</sequence>
<dbReference type="PANTHER" id="PTHR33144">
    <property type="entry name" value="OS10G0409366 PROTEIN-RELATED"/>
    <property type="match status" value="1"/>
</dbReference>
<name>A0ABD1W8Q1_9LAMI</name>